<evidence type="ECO:0000313" key="1">
    <source>
        <dbReference type="EMBL" id="AMO70060.1"/>
    </source>
</evidence>
<dbReference type="AlphaFoldDB" id="A0A127MA08"/>
<reference evidence="1 2" key="1">
    <citation type="submission" date="2015-12" db="EMBL/GenBank/DDBJ databases">
        <authorList>
            <person name="Shamseldin A."/>
            <person name="Moawad H."/>
            <person name="Abd El-Rahim W.M."/>
            <person name="Sadowsky M.J."/>
        </authorList>
    </citation>
    <scope>NUCLEOTIDE SEQUENCE [LARGE SCALE GENOMIC DNA]</scope>
    <source>
        <strain evidence="1 2">SM2</strain>
    </source>
</reference>
<dbReference type="STRING" id="1470434.AZF00_17905"/>
<dbReference type="Proteomes" id="UP000074119">
    <property type="component" value="Chromosome"/>
</dbReference>
<organism evidence="1 2">
    <name type="scientific">Zhongshania aliphaticivorans</name>
    <dbReference type="NCBI Taxonomy" id="1470434"/>
    <lineage>
        <taxon>Bacteria</taxon>
        <taxon>Pseudomonadati</taxon>
        <taxon>Pseudomonadota</taxon>
        <taxon>Gammaproteobacteria</taxon>
        <taxon>Cellvibrionales</taxon>
        <taxon>Spongiibacteraceae</taxon>
        <taxon>Zhongshania</taxon>
    </lineage>
</organism>
<dbReference type="KEGG" id="zal:AZF00_17905"/>
<gene>
    <name evidence="1" type="ORF">AZF00_17905</name>
</gene>
<dbReference type="InterPro" id="IPR009061">
    <property type="entry name" value="DNA-bd_dom_put_sf"/>
</dbReference>
<accession>A0A127MA08</accession>
<dbReference type="SUPFAM" id="SSF46955">
    <property type="entry name" value="Putative DNA-binding domain"/>
    <property type="match status" value="1"/>
</dbReference>
<sequence length="65" mass="7510">MPEEKIFHITDLMKILGVSRTTIWRFERDGDIPPSRYFARGKIKGWTRDDLNKILESSKSEANGG</sequence>
<proteinExistence type="predicted"/>
<name>A0A127MA08_9GAMM</name>
<protein>
    <submittedName>
        <fullName evidence="1">Uncharacterized protein</fullName>
    </submittedName>
</protein>
<dbReference type="EMBL" id="CP014544">
    <property type="protein sequence ID" value="AMO70060.1"/>
    <property type="molecule type" value="Genomic_DNA"/>
</dbReference>
<evidence type="ECO:0000313" key="2">
    <source>
        <dbReference type="Proteomes" id="UP000074119"/>
    </source>
</evidence>